<dbReference type="Proteomes" id="UP000029120">
    <property type="component" value="Chromosome 1"/>
</dbReference>
<dbReference type="Gramene" id="KFK43943">
    <property type="protein sequence ID" value="KFK43943"/>
    <property type="gene ID" value="AALP_AA1G194800"/>
</dbReference>
<keyword evidence="2" id="KW-1185">Reference proteome</keyword>
<name>A0A087HP91_ARAAL</name>
<protein>
    <submittedName>
        <fullName evidence="1">Uncharacterized protein</fullName>
    </submittedName>
</protein>
<dbReference type="EMBL" id="CM002869">
    <property type="protein sequence ID" value="KFK43943.1"/>
    <property type="molecule type" value="Genomic_DNA"/>
</dbReference>
<sequence length="566" mass="63181">MEKLLFDGDNGEEEAVKIDGRDLSVISNIGPEIAEKGWKKAFVIGLRVKMRLGVKRIKSRNLKRLKIVAAELAVATPSEIENDGVLITSSSLNKQQTTTYPGSYSRIPNSKLTVAEVTDGKAEEKRHAGDKLVLLIVPEECSEKERDEDLEERIEKYVRETSEMVELSVNSLAATSSPRSMKFTGTTQNERLVVMIESYEMHNHNWEKMILDLSMVTTKGYVVFTGALQVLKFLGAGKMVTLNEDIRLRGALISLKLLRKAVKQQGQGIIVDYGGLQIEETQALEVKTYNDGMLTGAGITVQGMGLCKNGKFELLELYGTCFLPFELGNVNVSWYILWLKTLGKIKGISLCTLQLMGRVQEMEVVVKRANKAAHQFLYKDVVRELADLDLIAKETLEFGVLVVTRLIVNGCGNCRNKEFIQGGTITMRFLCNLVSDVVTLLYWVETLQMVQGMIVAEGGMRTEEAREIFNRSEDLSSRVDTFHQGFDEPQGCLPPRGKEQNIVSELNQDGICRGMKLLLHGCTIIACPKLSLVMTFFVSLEATLEGNNKSGFGNYCRTSRRKMSQD</sequence>
<accession>A0A087HP91</accession>
<dbReference type="AlphaFoldDB" id="A0A087HP91"/>
<gene>
    <name evidence="1" type="ordered locus">AALP_Aa1g194800</name>
</gene>
<organism evidence="1 2">
    <name type="scientific">Arabis alpina</name>
    <name type="common">Alpine rock-cress</name>
    <dbReference type="NCBI Taxonomy" id="50452"/>
    <lineage>
        <taxon>Eukaryota</taxon>
        <taxon>Viridiplantae</taxon>
        <taxon>Streptophyta</taxon>
        <taxon>Embryophyta</taxon>
        <taxon>Tracheophyta</taxon>
        <taxon>Spermatophyta</taxon>
        <taxon>Magnoliopsida</taxon>
        <taxon>eudicotyledons</taxon>
        <taxon>Gunneridae</taxon>
        <taxon>Pentapetalae</taxon>
        <taxon>rosids</taxon>
        <taxon>malvids</taxon>
        <taxon>Brassicales</taxon>
        <taxon>Brassicaceae</taxon>
        <taxon>Arabideae</taxon>
        <taxon>Arabis</taxon>
    </lineage>
</organism>
<proteinExistence type="predicted"/>
<reference evidence="2" key="1">
    <citation type="journal article" date="2015" name="Nat. Plants">
        <title>Genome expansion of Arabis alpina linked with retrotransposition and reduced symmetric DNA methylation.</title>
        <authorList>
            <person name="Willing E.M."/>
            <person name="Rawat V."/>
            <person name="Mandakova T."/>
            <person name="Maumus F."/>
            <person name="James G.V."/>
            <person name="Nordstroem K.J."/>
            <person name="Becker C."/>
            <person name="Warthmann N."/>
            <person name="Chica C."/>
            <person name="Szarzynska B."/>
            <person name="Zytnicki M."/>
            <person name="Albani M.C."/>
            <person name="Kiefer C."/>
            <person name="Bergonzi S."/>
            <person name="Castaings L."/>
            <person name="Mateos J.L."/>
            <person name="Berns M.C."/>
            <person name="Bujdoso N."/>
            <person name="Piofczyk T."/>
            <person name="de Lorenzo L."/>
            <person name="Barrero-Sicilia C."/>
            <person name="Mateos I."/>
            <person name="Piednoel M."/>
            <person name="Hagmann J."/>
            <person name="Chen-Min-Tao R."/>
            <person name="Iglesias-Fernandez R."/>
            <person name="Schuster S.C."/>
            <person name="Alonso-Blanco C."/>
            <person name="Roudier F."/>
            <person name="Carbonero P."/>
            <person name="Paz-Ares J."/>
            <person name="Davis S.J."/>
            <person name="Pecinka A."/>
            <person name="Quesneville H."/>
            <person name="Colot V."/>
            <person name="Lysak M.A."/>
            <person name="Weigel D."/>
            <person name="Coupland G."/>
            <person name="Schneeberger K."/>
        </authorList>
    </citation>
    <scope>NUCLEOTIDE SEQUENCE [LARGE SCALE GENOMIC DNA]</scope>
    <source>
        <strain evidence="2">cv. Pajares</strain>
    </source>
</reference>
<evidence type="ECO:0000313" key="2">
    <source>
        <dbReference type="Proteomes" id="UP000029120"/>
    </source>
</evidence>
<evidence type="ECO:0000313" key="1">
    <source>
        <dbReference type="EMBL" id="KFK43943.1"/>
    </source>
</evidence>